<accession>A0A192H110</accession>
<dbReference type="OrthoDB" id="9770030at2"/>
<reference evidence="2 3" key="1">
    <citation type="submission" date="2016-03" db="EMBL/GenBank/DDBJ databases">
        <title>Pediococcus and Lactobacillus from brewery environment - whole genome sequencing and assembly.</title>
        <authorList>
            <person name="Behr J."/>
            <person name="Geissler A.J."/>
            <person name="Vogel R.F."/>
        </authorList>
    </citation>
    <scope>NUCLEOTIDE SEQUENCE [LARGE SCALE GENOMIC DNA]</scope>
    <source>
        <strain evidence="2 3">TMW 1.1989</strain>
    </source>
</reference>
<dbReference type="RefSeq" id="WP_068279240.1">
    <property type="nucleotide sequence ID" value="NZ_CP014873.1"/>
</dbReference>
<sequence>MKTKGRIWHYLLIFGIFATALGISAPSANAAKTYYAQHDDTQKTAGPRVFVSPHWVNQVIQALRQLLLVNPYFEF</sequence>
<dbReference type="Proteomes" id="UP000078582">
    <property type="component" value="Chromosome"/>
</dbReference>
<evidence type="ECO:0000313" key="3">
    <source>
        <dbReference type="Proteomes" id="UP000078582"/>
    </source>
</evidence>
<evidence type="ECO:0000256" key="1">
    <source>
        <dbReference type="SAM" id="SignalP"/>
    </source>
</evidence>
<keyword evidence="3" id="KW-1185">Reference proteome</keyword>
<feature type="chain" id="PRO_5008252164" evidence="1">
    <location>
        <begin position="31"/>
        <end position="75"/>
    </location>
</feature>
<dbReference type="EMBL" id="CP014873">
    <property type="protein sequence ID" value="ANK61968.1"/>
    <property type="molecule type" value="Genomic_DNA"/>
</dbReference>
<proteinExistence type="predicted"/>
<organism evidence="2 3">
    <name type="scientific">Loigolactobacillus backii</name>
    <dbReference type="NCBI Taxonomy" id="375175"/>
    <lineage>
        <taxon>Bacteria</taxon>
        <taxon>Bacillati</taxon>
        <taxon>Bacillota</taxon>
        <taxon>Bacilli</taxon>
        <taxon>Lactobacillales</taxon>
        <taxon>Lactobacillaceae</taxon>
        <taxon>Loigolactobacillus</taxon>
    </lineage>
</organism>
<name>A0A192H110_9LACO</name>
<feature type="signal peptide" evidence="1">
    <location>
        <begin position="1"/>
        <end position="30"/>
    </location>
</feature>
<dbReference type="AlphaFoldDB" id="A0A192H110"/>
<evidence type="ECO:0000313" key="2">
    <source>
        <dbReference type="EMBL" id="ANK61968.1"/>
    </source>
</evidence>
<gene>
    <name evidence="2" type="ORF">AYR53_03800</name>
</gene>
<protein>
    <submittedName>
        <fullName evidence="2">Uncharacterized protein</fullName>
    </submittedName>
</protein>
<dbReference type="GeneID" id="42981364"/>
<keyword evidence="1" id="KW-0732">Signal</keyword>